<dbReference type="PROSITE" id="PS51257">
    <property type="entry name" value="PROKAR_LIPOPROTEIN"/>
    <property type="match status" value="1"/>
</dbReference>
<dbReference type="InterPro" id="IPR011990">
    <property type="entry name" value="TPR-like_helical_dom_sf"/>
</dbReference>
<feature type="signal peptide" evidence="6">
    <location>
        <begin position="1"/>
        <end position="21"/>
    </location>
</feature>
<dbReference type="GO" id="GO:0009279">
    <property type="term" value="C:cell outer membrane"/>
    <property type="evidence" value="ECO:0007669"/>
    <property type="project" value="UniProtKB-SubCell"/>
</dbReference>
<evidence type="ECO:0000256" key="1">
    <source>
        <dbReference type="ARBA" id="ARBA00004442"/>
    </source>
</evidence>
<reference evidence="9" key="1">
    <citation type="journal article" date="2023" name="Nat. Commun.">
        <title>Identification of a novel Human Milk Oligosaccharides utilization cluster in the infant gut commensal Bacteroides dorei.</title>
        <authorList>
            <person name="Kijner S."/>
            <person name="Ennis D."/>
            <person name="Shmorak S."/>
            <person name="Florentin A."/>
            <person name="Yassour M."/>
        </authorList>
    </citation>
    <scope>NUCLEOTIDE SEQUENCE</scope>
    <source>
        <strain evidence="9">2</strain>
    </source>
</reference>
<dbReference type="CDD" id="cd08977">
    <property type="entry name" value="SusD"/>
    <property type="match status" value="1"/>
</dbReference>
<name>A0AA95HK80_9BACT</name>
<evidence type="ECO:0000256" key="2">
    <source>
        <dbReference type="ARBA" id="ARBA00006275"/>
    </source>
</evidence>
<accession>A0AA95HK80</accession>
<gene>
    <name evidence="9" type="ORF">QNN11_18555</name>
</gene>
<dbReference type="AlphaFoldDB" id="A0AA95HK80"/>
<feature type="chain" id="PRO_5041676422" evidence="6">
    <location>
        <begin position="22"/>
        <end position="534"/>
    </location>
</feature>
<keyword evidence="5" id="KW-0998">Cell outer membrane</keyword>
<protein>
    <submittedName>
        <fullName evidence="9">RagB/SusD family nutrient uptake outer membrane protein</fullName>
    </submittedName>
</protein>
<evidence type="ECO:0000256" key="4">
    <source>
        <dbReference type="ARBA" id="ARBA00023136"/>
    </source>
</evidence>
<feature type="domain" description="SusD-like N-terminal" evidence="8">
    <location>
        <begin position="72"/>
        <end position="205"/>
    </location>
</feature>
<dbReference type="Proteomes" id="UP001177934">
    <property type="component" value="Chromosome"/>
</dbReference>
<dbReference type="Pfam" id="PF07980">
    <property type="entry name" value="SusD_RagB"/>
    <property type="match status" value="1"/>
</dbReference>
<dbReference type="SUPFAM" id="SSF48452">
    <property type="entry name" value="TPR-like"/>
    <property type="match status" value="1"/>
</dbReference>
<organism evidence="9 10">
    <name type="scientific">Phocaeicola dorei</name>
    <dbReference type="NCBI Taxonomy" id="357276"/>
    <lineage>
        <taxon>Bacteria</taxon>
        <taxon>Pseudomonadati</taxon>
        <taxon>Bacteroidota</taxon>
        <taxon>Bacteroidia</taxon>
        <taxon>Bacteroidales</taxon>
        <taxon>Bacteroidaceae</taxon>
        <taxon>Phocaeicola</taxon>
    </lineage>
</organism>
<evidence type="ECO:0000313" key="9">
    <source>
        <dbReference type="EMBL" id="WHX09318.1"/>
    </source>
</evidence>
<sequence>MKKIFYSILLSGMMVLSACDALDLSPEDYYGSNDFWNQKSQVEMFMTGIHADLRDKYQMPVTLGEFRSEILISDVTSMGEGVYGPPMTNNLLTKDNTGVDDWYEVYPNIMHINLFIRNVDKEIDYMTGMEKSFYLGQAYGLRAYYYFYLYRTFGGVPLETEPKVTEGSIDITQLYKARSTPEETLEFIKEDINKSEAFFNESDKKMSDQYEWSYYATELLKAKIYMWSAKVTTGLPDDDIAGDHIATLTAVDPNNSDLLTAKKALLNLVNQQFELLPNFADLWTPEGKKNKEIIFALCFNKNELTNWGANWFYNVALFTNATDLDGNKYGPDPLKLLTAGPLRYEYKVPFIEIYDKEDTRLDATFFQYMFEGKTRGACWKKLMGHTDGGTHYYDSDVPVYRYADVLLMLAECENGLGAPDKCAAYINEVRKRAYGDKFEQHKYIAGDYADNEWAILQERDKEFVGEGSRWFDLLRLRDSNGKPFVFSVKAHYGSSLPILTEDKAYMMLWPVNVEVLNGDPEIKQTPGMNNSEII</sequence>
<evidence type="ECO:0000256" key="6">
    <source>
        <dbReference type="SAM" id="SignalP"/>
    </source>
</evidence>
<dbReference type="InterPro" id="IPR012944">
    <property type="entry name" value="SusD_RagB_dom"/>
</dbReference>
<evidence type="ECO:0000313" key="10">
    <source>
        <dbReference type="Proteomes" id="UP001177934"/>
    </source>
</evidence>
<keyword evidence="3 6" id="KW-0732">Signal</keyword>
<dbReference type="EMBL" id="CP126056">
    <property type="protein sequence ID" value="WHX09318.1"/>
    <property type="molecule type" value="Genomic_DNA"/>
</dbReference>
<evidence type="ECO:0000256" key="5">
    <source>
        <dbReference type="ARBA" id="ARBA00023237"/>
    </source>
</evidence>
<dbReference type="Pfam" id="PF14322">
    <property type="entry name" value="SusD-like_3"/>
    <property type="match status" value="1"/>
</dbReference>
<comment type="similarity">
    <text evidence="2">Belongs to the SusD family.</text>
</comment>
<dbReference type="Gene3D" id="1.25.40.390">
    <property type="match status" value="1"/>
</dbReference>
<proteinExistence type="inferred from homology"/>
<keyword evidence="4" id="KW-0472">Membrane</keyword>
<evidence type="ECO:0000256" key="3">
    <source>
        <dbReference type="ARBA" id="ARBA00022729"/>
    </source>
</evidence>
<feature type="domain" description="RagB/SusD" evidence="7">
    <location>
        <begin position="378"/>
        <end position="527"/>
    </location>
</feature>
<comment type="subcellular location">
    <subcellularLocation>
        <location evidence="1">Cell outer membrane</location>
    </subcellularLocation>
</comment>
<dbReference type="InterPro" id="IPR033985">
    <property type="entry name" value="SusD-like_N"/>
</dbReference>
<evidence type="ECO:0000259" key="8">
    <source>
        <dbReference type="Pfam" id="PF14322"/>
    </source>
</evidence>
<evidence type="ECO:0000259" key="7">
    <source>
        <dbReference type="Pfam" id="PF07980"/>
    </source>
</evidence>